<dbReference type="Proteomes" id="UP000696413">
    <property type="component" value="Unassembled WGS sequence"/>
</dbReference>
<dbReference type="EMBL" id="JAHBOM010000011">
    <property type="protein sequence ID" value="MBU8824518.1"/>
    <property type="molecule type" value="Genomic_DNA"/>
</dbReference>
<evidence type="ECO:0000256" key="4">
    <source>
        <dbReference type="ARBA" id="ARBA00022692"/>
    </source>
</evidence>
<accession>A0ABS6HP95</accession>
<evidence type="ECO:0000256" key="6">
    <source>
        <dbReference type="ARBA" id="ARBA00023136"/>
    </source>
</evidence>
<evidence type="ECO:0000256" key="7">
    <source>
        <dbReference type="SAM" id="Phobius"/>
    </source>
</evidence>
<feature type="transmembrane region" description="Helical" evidence="7">
    <location>
        <begin position="115"/>
        <end position="133"/>
    </location>
</feature>
<keyword evidence="9" id="KW-1185">Reference proteome</keyword>
<evidence type="ECO:0000313" key="9">
    <source>
        <dbReference type="Proteomes" id="UP000696413"/>
    </source>
</evidence>
<organism evidence="8 9">
    <name type="scientific">Mycolicibacterium goodii</name>
    <name type="common">Mycobacterium goodii</name>
    <dbReference type="NCBI Taxonomy" id="134601"/>
    <lineage>
        <taxon>Bacteria</taxon>
        <taxon>Bacillati</taxon>
        <taxon>Actinomycetota</taxon>
        <taxon>Actinomycetes</taxon>
        <taxon>Mycobacteriales</taxon>
        <taxon>Mycobacteriaceae</taxon>
        <taxon>Mycolicibacterium</taxon>
    </lineage>
</organism>
<dbReference type="PANTHER" id="PTHR33452">
    <property type="entry name" value="OXIDOREDUCTASE CATD-RELATED"/>
    <property type="match status" value="1"/>
</dbReference>
<dbReference type="Pfam" id="PF07681">
    <property type="entry name" value="DoxX"/>
    <property type="match status" value="1"/>
</dbReference>
<sequence>MTASRTAWPELAPVPLRVLLGGGLILHGGIKLFGGHANIAHLVGQLGVPFPGAAGWLVGVVEFAGGIGILLGLFFRAATVVNALNVAGLLVLGFAAGGIPEPLPGGDPLPGFREAWLILAVLVSLLISGPGRFTADKKLPTKPVGSHGGGGGI</sequence>
<dbReference type="InterPro" id="IPR032808">
    <property type="entry name" value="DoxX"/>
</dbReference>
<keyword evidence="6 7" id="KW-0472">Membrane</keyword>
<dbReference type="InterPro" id="IPR051907">
    <property type="entry name" value="DoxX-like_oxidoreductase"/>
</dbReference>
<comment type="subcellular location">
    <subcellularLocation>
        <location evidence="1">Cell membrane</location>
        <topology evidence="1">Multi-pass membrane protein</topology>
    </subcellularLocation>
</comment>
<dbReference type="RefSeq" id="WP_100517964.1">
    <property type="nucleotide sequence ID" value="NZ_CP092364.2"/>
</dbReference>
<keyword evidence="3" id="KW-1003">Cell membrane</keyword>
<keyword evidence="4 7" id="KW-0812">Transmembrane</keyword>
<proteinExistence type="inferred from homology"/>
<evidence type="ECO:0000256" key="2">
    <source>
        <dbReference type="ARBA" id="ARBA00006679"/>
    </source>
</evidence>
<evidence type="ECO:0000256" key="3">
    <source>
        <dbReference type="ARBA" id="ARBA00022475"/>
    </source>
</evidence>
<evidence type="ECO:0000313" key="8">
    <source>
        <dbReference type="EMBL" id="MBU8824518.1"/>
    </source>
</evidence>
<comment type="caution">
    <text evidence="8">The sequence shown here is derived from an EMBL/GenBank/DDBJ whole genome shotgun (WGS) entry which is preliminary data.</text>
</comment>
<comment type="similarity">
    <text evidence="2">Belongs to the DoxX family.</text>
</comment>
<gene>
    <name evidence="8" type="ORF">KL859_16770</name>
</gene>
<keyword evidence="5 7" id="KW-1133">Transmembrane helix</keyword>
<evidence type="ECO:0000256" key="5">
    <source>
        <dbReference type="ARBA" id="ARBA00022989"/>
    </source>
</evidence>
<dbReference type="PANTHER" id="PTHR33452:SF1">
    <property type="entry name" value="INNER MEMBRANE PROTEIN YPHA-RELATED"/>
    <property type="match status" value="1"/>
</dbReference>
<feature type="transmembrane region" description="Helical" evidence="7">
    <location>
        <begin position="82"/>
        <end position="100"/>
    </location>
</feature>
<reference evidence="8 9" key="1">
    <citation type="submission" date="2021-05" db="EMBL/GenBank/DDBJ databases">
        <title>Draft Genome Sequences of Clinical Respiratory Isolates of Mycobacterium goodii Recovered in Ireland.</title>
        <authorList>
            <person name="Flanagan P.R."/>
            <person name="Mok S."/>
            <person name="Roycroft E."/>
            <person name="Rogers T.R."/>
            <person name="Fitzgibbon M."/>
        </authorList>
    </citation>
    <scope>NUCLEOTIDE SEQUENCE [LARGE SCALE GENOMIC DNA]</scope>
    <source>
        <strain evidence="8 9">14IE55</strain>
    </source>
</reference>
<name>A0ABS6HP95_MYCGD</name>
<evidence type="ECO:0000256" key="1">
    <source>
        <dbReference type="ARBA" id="ARBA00004651"/>
    </source>
</evidence>
<feature type="transmembrane region" description="Helical" evidence="7">
    <location>
        <begin position="53"/>
        <end position="75"/>
    </location>
</feature>
<protein>
    <submittedName>
        <fullName evidence="8">DoxX family protein</fullName>
    </submittedName>
</protein>